<name>A0A3S1C9V2_9CYAN</name>
<reference evidence="1" key="1">
    <citation type="submission" date="2018-12" db="EMBL/GenBank/DDBJ databases">
        <authorList>
            <person name="Will S."/>
            <person name="Neumann-Schaal M."/>
            <person name="Henke P."/>
        </authorList>
    </citation>
    <scope>NUCLEOTIDE SEQUENCE</scope>
    <source>
        <strain evidence="1">PCC 7102</strain>
    </source>
</reference>
<evidence type="ECO:0000313" key="1">
    <source>
        <dbReference type="EMBL" id="RUT03061.1"/>
    </source>
</evidence>
<accession>A0A3S1C9V2</accession>
<organism evidence="1 2">
    <name type="scientific">Dulcicalothrix desertica PCC 7102</name>
    <dbReference type="NCBI Taxonomy" id="232991"/>
    <lineage>
        <taxon>Bacteria</taxon>
        <taxon>Bacillati</taxon>
        <taxon>Cyanobacteriota</taxon>
        <taxon>Cyanophyceae</taxon>
        <taxon>Nostocales</taxon>
        <taxon>Calotrichaceae</taxon>
        <taxon>Dulcicalothrix</taxon>
    </lineage>
</organism>
<dbReference type="EMBL" id="RSCL01000014">
    <property type="protein sequence ID" value="RUT03061.1"/>
    <property type="molecule type" value="Genomic_DNA"/>
</dbReference>
<reference evidence="1" key="2">
    <citation type="journal article" date="2019" name="Genome Biol. Evol.">
        <title>Day and night: Metabolic profiles and evolutionary relationships of six axenic non-marine cyanobacteria.</title>
        <authorList>
            <person name="Will S.E."/>
            <person name="Henke P."/>
            <person name="Boedeker C."/>
            <person name="Huang S."/>
            <person name="Brinkmann H."/>
            <person name="Rohde M."/>
            <person name="Jarek M."/>
            <person name="Friedl T."/>
            <person name="Seufert S."/>
            <person name="Schumacher M."/>
            <person name="Overmann J."/>
            <person name="Neumann-Schaal M."/>
            <person name="Petersen J."/>
        </authorList>
    </citation>
    <scope>NUCLEOTIDE SEQUENCE [LARGE SCALE GENOMIC DNA]</scope>
    <source>
        <strain evidence="1">PCC 7102</strain>
    </source>
</reference>
<sequence>MLGGGFVLIVYICLFTSIVRARIIKVENLVQQFESQFQNDPLKALQQSSTQKVVIQQGFNNDKGLDANCLTWDSEPVVSGWTQDSKDSDFFVDYYVPPSSKAIICTTPIFAGALTADADKPFSYEVYRTEYGLRVRVIIGVSEVRELCQMLALDGNCLNSFLQQQAIVRYKH</sequence>
<keyword evidence="2" id="KW-1185">Reference proteome</keyword>
<dbReference type="Proteomes" id="UP000271624">
    <property type="component" value="Unassembled WGS sequence"/>
</dbReference>
<proteinExistence type="predicted"/>
<gene>
    <name evidence="1" type="ORF">DSM106972_053690</name>
</gene>
<dbReference type="OrthoDB" id="511764at2"/>
<protein>
    <submittedName>
        <fullName evidence="1">Uncharacterized protein</fullName>
    </submittedName>
</protein>
<comment type="caution">
    <text evidence="1">The sequence shown here is derived from an EMBL/GenBank/DDBJ whole genome shotgun (WGS) entry which is preliminary data.</text>
</comment>
<dbReference type="AlphaFoldDB" id="A0A3S1C9V2"/>
<evidence type="ECO:0000313" key="2">
    <source>
        <dbReference type="Proteomes" id="UP000271624"/>
    </source>
</evidence>